<proteinExistence type="predicted"/>
<gene>
    <name evidence="1" type="ORF">P4T90_13865</name>
</gene>
<dbReference type="RefSeq" id="WP_260525542.1">
    <property type="nucleotide sequence ID" value="NZ_JARMAB010000020.1"/>
</dbReference>
<evidence type="ECO:0000313" key="2">
    <source>
        <dbReference type="Proteomes" id="UP001341444"/>
    </source>
</evidence>
<accession>A0ABU6MIB7</accession>
<organism evidence="1 2">
    <name type="scientific">Heyndrickxia acidicola</name>
    <dbReference type="NCBI Taxonomy" id="209389"/>
    <lineage>
        <taxon>Bacteria</taxon>
        <taxon>Bacillati</taxon>
        <taxon>Bacillota</taxon>
        <taxon>Bacilli</taxon>
        <taxon>Bacillales</taxon>
        <taxon>Bacillaceae</taxon>
        <taxon>Heyndrickxia</taxon>
    </lineage>
</organism>
<dbReference type="EMBL" id="JARMAB010000020">
    <property type="protein sequence ID" value="MED1204138.1"/>
    <property type="molecule type" value="Genomic_DNA"/>
</dbReference>
<dbReference type="Proteomes" id="UP001341444">
    <property type="component" value="Unassembled WGS sequence"/>
</dbReference>
<name>A0ABU6MIB7_9BACI</name>
<comment type="caution">
    <text evidence="1">The sequence shown here is derived from an EMBL/GenBank/DDBJ whole genome shotgun (WGS) entry which is preliminary data.</text>
</comment>
<protein>
    <submittedName>
        <fullName evidence="1">Uncharacterized protein</fullName>
    </submittedName>
</protein>
<reference evidence="1 2" key="1">
    <citation type="submission" date="2023-03" db="EMBL/GenBank/DDBJ databases">
        <title>Bacillus Genome Sequencing.</title>
        <authorList>
            <person name="Dunlap C."/>
        </authorList>
    </citation>
    <scope>NUCLEOTIDE SEQUENCE [LARGE SCALE GENOMIC DNA]</scope>
    <source>
        <strain evidence="1 2">B-23453</strain>
    </source>
</reference>
<sequence length="40" mass="4834">MIGVMGKTFIRHFFEDNPSIKESYVRYRKQLEDAKTKIQK</sequence>
<keyword evidence="2" id="KW-1185">Reference proteome</keyword>
<evidence type="ECO:0000313" key="1">
    <source>
        <dbReference type="EMBL" id="MED1204138.1"/>
    </source>
</evidence>